<sequence>MSAIPIPERTWRKDVSRVLSDMNSWLSALLEKAYVQASIELNDDGWFVVKGEGAKFTVNLLNKLCYYPVSGEEERTTKVFRVEPSKTVHVAYPNRDGRTEALEIPVKEIMARLGVKGVGRSEFVKTFGIVERLPISVLPREGGISELTVNFFMNFLRSGLDVVLAMDLTPIEVEELIGSRGVSDNVVEVKVLTPLSYAFSVKLGVDPSSVRALLYETAETFGARPFMPVLRWEEAAALKAIYSSGIFALR</sequence>
<dbReference type="AlphaFoldDB" id="A0A2R7Y2I7"/>
<name>A0A2R7Y2I7_9ARCH</name>
<dbReference type="EMBL" id="NDWU01000013">
    <property type="protein sequence ID" value="PUA31766.1"/>
    <property type="molecule type" value="Genomic_DNA"/>
</dbReference>
<reference evidence="1 2" key="1">
    <citation type="submission" date="2017-04" db="EMBL/GenBank/DDBJ databases">
        <title>Draft Aigarchaeota genome from a New Zealand hot spring.</title>
        <authorList>
            <person name="Reysenbach A.-L."/>
            <person name="Donaho J.A."/>
            <person name="Gerhart J."/>
            <person name="Kelley J.F."/>
            <person name="Kouba K."/>
            <person name="Podar M."/>
            <person name="Stott M."/>
        </authorList>
    </citation>
    <scope>NUCLEOTIDE SEQUENCE [LARGE SCALE GENOMIC DNA]</scope>
    <source>
        <strain evidence="1">NZ13_MG1</strain>
    </source>
</reference>
<accession>A0A2R7Y2I7</accession>
<gene>
    <name evidence="1" type="ORF">B9J98_05460</name>
</gene>
<organism evidence="1 2">
    <name type="scientific">Candidatus Terraquivivens tikiterensis</name>
    <dbReference type="NCBI Taxonomy" id="1980982"/>
    <lineage>
        <taxon>Archaea</taxon>
        <taxon>Nitrososphaerota</taxon>
        <taxon>Candidatus Wolframiiraptoraceae</taxon>
        <taxon>Candidatus Terraquivivens</taxon>
    </lineage>
</organism>
<evidence type="ECO:0000313" key="2">
    <source>
        <dbReference type="Proteomes" id="UP000244066"/>
    </source>
</evidence>
<protein>
    <submittedName>
        <fullName evidence="1">Uncharacterized protein</fullName>
    </submittedName>
</protein>
<proteinExistence type="predicted"/>
<dbReference type="Proteomes" id="UP000244066">
    <property type="component" value="Unassembled WGS sequence"/>
</dbReference>
<evidence type="ECO:0000313" key="1">
    <source>
        <dbReference type="EMBL" id="PUA31766.1"/>
    </source>
</evidence>
<comment type="caution">
    <text evidence="1">The sequence shown here is derived from an EMBL/GenBank/DDBJ whole genome shotgun (WGS) entry which is preliminary data.</text>
</comment>